<reference evidence="1" key="1">
    <citation type="journal article" date="2021" name="Genome Biol. Evol.">
        <title>A High-Quality Reference Genome for a Parasitic Bivalve with Doubly Uniparental Inheritance (Bivalvia: Unionida).</title>
        <authorList>
            <person name="Smith C.H."/>
        </authorList>
    </citation>
    <scope>NUCLEOTIDE SEQUENCE</scope>
    <source>
        <strain evidence="1">CHS0354</strain>
    </source>
</reference>
<protein>
    <submittedName>
        <fullName evidence="1">Uncharacterized protein</fullName>
    </submittedName>
</protein>
<reference evidence="1" key="2">
    <citation type="journal article" date="2021" name="Genome Biol. Evol.">
        <title>Developing a high-quality reference genome for a parasitic bivalve with doubly uniparental inheritance (Bivalvia: Unionida).</title>
        <authorList>
            <person name="Smith C.H."/>
        </authorList>
    </citation>
    <scope>NUCLEOTIDE SEQUENCE</scope>
    <source>
        <strain evidence="1">CHS0354</strain>
        <tissue evidence="1">Mantle</tissue>
    </source>
</reference>
<dbReference type="AlphaFoldDB" id="A0AAE0SDL6"/>
<organism evidence="1 2">
    <name type="scientific">Potamilus streckersoni</name>
    <dbReference type="NCBI Taxonomy" id="2493646"/>
    <lineage>
        <taxon>Eukaryota</taxon>
        <taxon>Metazoa</taxon>
        <taxon>Spiralia</taxon>
        <taxon>Lophotrochozoa</taxon>
        <taxon>Mollusca</taxon>
        <taxon>Bivalvia</taxon>
        <taxon>Autobranchia</taxon>
        <taxon>Heteroconchia</taxon>
        <taxon>Palaeoheterodonta</taxon>
        <taxon>Unionida</taxon>
        <taxon>Unionoidea</taxon>
        <taxon>Unionidae</taxon>
        <taxon>Ambleminae</taxon>
        <taxon>Lampsilini</taxon>
        <taxon>Potamilus</taxon>
    </lineage>
</organism>
<evidence type="ECO:0000313" key="1">
    <source>
        <dbReference type="EMBL" id="KAK3590137.1"/>
    </source>
</evidence>
<name>A0AAE0SDL6_9BIVA</name>
<accession>A0AAE0SDL6</accession>
<comment type="caution">
    <text evidence="1">The sequence shown here is derived from an EMBL/GenBank/DDBJ whole genome shotgun (WGS) entry which is preliminary data.</text>
</comment>
<reference evidence="1" key="3">
    <citation type="submission" date="2023-05" db="EMBL/GenBank/DDBJ databases">
        <authorList>
            <person name="Smith C.H."/>
        </authorList>
    </citation>
    <scope>NUCLEOTIDE SEQUENCE</scope>
    <source>
        <strain evidence="1">CHS0354</strain>
        <tissue evidence="1">Mantle</tissue>
    </source>
</reference>
<dbReference type="Proteomes" id="UP001195483">
    <property type="component" value="Unassembled WGS sequence"/>
</dbReference>
<proteinExistence type="predicted"/>
<keyword evidence="2" id="KW-1185">Reference proteome</keyword>
<dbReference type="EMBL" id="JAEAOA010002345">
    <property type="protein sequence ID" value="KAK3590137.1"/>
    <property type="molecule type" value="Genomic_DNA"/>
</dbReference>
<evidence type="ECO:0000313" key="2">
    <source>
        <dbReference type="Proteomes" id="UP001195483"/>
    </source>
</evidence>
<gene>
    <name evidence="1" type="ORF">CHS0354_041189</name>
</gene>
<sequence>MDIKDTERSQKCVRCINNVFEATEDFKVFETTEDFKVFEATEDLPGAVEISFIMH</sequence>